<proteinExistence type="predicted"/>
<protein>
    <submittedName>
        <fullName evidence="2">Uncharacterized protein</fullName>
    </submittedName>
</protein>
<accession>A0A8X6HJS2</accession>
<sequence length="83" mass="8866">MLPSPPHLSRASATHRTFTPFKSRLTVGHATLRPSAPTTLPPTRRTVYGTPAAATWTLSLTPAAVMCACGAEERCRSSRGFPC</sequence>
<keyword evidence="3" id="KW-1185">Reference proteome</keyword>
<evidence type="ECO:0000256" key="1">
    <source>
        <dbReference type="SAM" id="MobiDB-lite"/>
    </source>
</evidence>
<dbReference type="Proteomes" id="UP000887116">
    <property type="component" value="Unassembled WGS sequence"/>
</dbReference>
<dbReference type="EMBL" id="BMAO01015807">
    <property type="protein sequence ID" value="GFR04429.1"/>
    <property type="molecule type" value="Genomic_DNA"/>
</dbReference>
<dbReference type="AlphaFoldDB" id="A0A8X6HJS2"/>
<organism evidence="2 3">
    <name type="scientific">Trichonephila clavata</name>
    <name type="common">Joro spider</name>
    <name type="synonym">Nephila clavata</name>
    <dbReference type="NCBI Taxonomy" id="2740835"/>
    <lineage>
        <taxon>Eukaryota</taxon>
        <taxon>Metazoa</taxon>
        <taxon>Ecdysozoa</taxon>
        <taxon>Arthropoda</taxon>
        <taxon>Chelicerata</taxon>
        <taxon>Arachnida</taxon>
        <taxon>Araneae</taxon>
        <taxon>Araneomorphae</taxon>
        <taxon>Entelegynae</taxon>
        <taxon>Araneoidea</taxon>
        <taxon>Nephilidae</taxon>
        <taxon>Trichonephila</taxon>
    </lineage>
</organism>
<dbReference type="OrthoDB" id="10315091at2759"/>
<evidence type="ECO:0000313" key="3">
    <source>
        <dbReference type="Proteomes" id="UP000887116"/>
    </source>
</evidence>
<evidence type="ECO:0000313" key="2">
    <source>
        <dbReference type="EMBL" id="GFR04429.1"/>
    </source>
</evidence>
<gene>
    <name evidence="2" type="ORF">TNCT_65551</name>
</gene>
<feature type="region of interest" description="Disordered" evidence="1">
    <location>
        <begin position="24"/>
        <end position="45"/>
    </location>
</feature>
<reference evidence="2" key="1">
    <citation type="submission" date="2020-07" db="EMBL/GenBank/DDBJ databases">
        <title>Multicomponent nature underlies the extraordinary mechanical properties of spider dragline silk.</title>
        <authorList>
            <person name="Kono N."/>
            <person name="Nakamura H."/>
            <person name="Mori M."/>
            <person name="Yoshida Y."/>
            <person name="Ohtoshi R."/>
            <person name="Malay A.D."/>
            <person name="Moran D.A.P."/>
            <person name="Tomita M."/>
            <person name="Numata K."/>
            <person name="Arakawa K."/>
        </authorList>
    </citation>
    <scope>NUCLEOTIDE SEQUENCE</scope>
</reference>
<comment type="caution">
    <text evidence="2">The sequence shown here is derived from an EMBL/GenBank/DDBJ whole genome shotgun (WGS) entry which is preliminary data.</text>
</comment>
<name>A0A8X6HJS2_TRICU</name>